<dbReference type="PANTHER" id="PTHR43394">
    <property type="entry name" value="ATP-DEPENDENT PERMEASE MDL1, MITOCHONDRIAL"/>
    <property type="match status" value="1"/>
</dbReference>
<dbReference type="GO" id="GO:0015421">
    <property type="term" value="F:ABC-type oligopeptide transporter activity"/>
    <property type="evidence" value="ECO:0007669"/>
    <property type="project" value="TreeGrafter"/>
</dbReference>
<evidence type="ECO:0000256" key="8">
    <source>
        <dbReference type="ARBA" id="ARBA00023136"/>
    </source>
</evidence>
<dbReference type="InterPro" id="IPR011527">
    <property type="entry name" value="ABC1_TM_dom"/>
</dbReference>
<dbReference type="GO" id="GO:0016887">
    <property type="term" value="F:ATP hydrolysis activity"/>
    <property type="evidence" value="ECO:0007669"/>
    <property type="project" value="InterPro"/>
</dbReference>
<keyword evidence="3" id="KW-1003">Cell membrane</keyword>
<dbReference type="FunFam" id="3.40.50.300:FF:000221">
    <property type="entry name" value="Multidrug ABC transporter ATP-binding protein"/>
    <property type="match status" value="1"/>
</dbReference>
<keyword evidence="2" id="KW-0813">Transport</keyword>
<feature type="domain" description="ABC transmembrane type-1" evidence="11">
    <location>
        <begin position="29"/>
        <end position="306"/>
    </location>
</feature>
<dbReference type="Pfam" id="PF00005">
    <property type="entry name" value="ABC_tran"/>
    <property type="match status" value="1"/>
</dbReference>
<dbReference type="PROSITE" id="PS50929">
    <property type="entry name" value="ABC_TM1F"/>
    <property type="match status" value="1"/>
</dbReference>
<keyword evidence="13" id="KW-1185">Reference proteome</keyword>
<feature type="transmembrane region" description="Helical" evidence="9">
    <location>
        <begin position="243"/>
        <end position="271"/>
    </location>
</feature>
<dbReference type="InterPro" id="IPR027417">
    <property type="entry name" value="P-loop_NTPase"/>
</dbReference>
<evidence type="ECO:0000256" key="3">
    <source>
        <dbReference type="ARBA" id="ARBA00022475"/>
    </source>
</evidence>
<evidence type="ECO:0000256" key="1">
    <source>
        <dbReference type="ARBA" id="ARBA00004651"/>
    </source>
</evidence>
<accession>A0A0C1UHC3</accession>
<evidence type="ECO:0000259" key="10">
    <source>
        <dbReference type="PROSITE" id="PS50893"/>
    </source>
</evidence>
<organism evidence="12 13">
    <name type="scientific">Clostridium argentinense CDC 2741</name>
    <dbReference type="NCBI Taxonomy" id="1418104"/>
    <lineage>
        <taxon>Bacteria</taxon>
        <taxon>Bacillati</taxon>
        <taxon>Bacillota</taxon>
        <taxon>Clostridia</taxon>
        <taxon>Eubacteriales</taxon>
        <taxon>Clostridiaceae</taxon>
        <taxon>Clostridium</taxon>
    </lineage>
</organism>
<feature type="domain" description="ABC transporter" evidence="10">
    <location>
        <begin position="340"/>
        <end position="574"/>
    </location>
</feature>
<dbReference type="InterPro" id="IPR036640">
    <property type="entry name" value="ABC1_TM_sf"/>
</dbReference>
<evidence type="ECO:0000259" key="11">
    <source>
        <dbReference type="PROSITE" id="PS50929"/>
    </source>
</evidence>
<dbReference type="GO" id="GO:0005886">
    <property type="term" value="C:plasma membrane"/>
    <property type="evidence" value="ECO:0007669"/>
    <property type="project" value="UniProtKB-SubCell"/>
</dbReference>
<reference evidence="12 13" key="1">
    <citation type="journal article" date="2015" name="Infect. Genet. Evol.">
        <title>Genomic sequences of six botulinum neurotoxin-producing strains representing three clostridial species illustrate the mobility and diversity of botulinum neurotoxin genes.</title>
        <authorList>
            <person name="Smith T.J."/>
            <person name="Hill K.K."/>
            <person name="Xie G."/>
            <person name="Foley B.T."/>
            <person name="Williamson C.H."/>
            <person name="Foster J.T."/>
            <person name="Johnson S.L."/>
            <person name="Chertkov O."/>
            <person name="Teshima H."/>
            <person name="Gibbons H.S."/>
            <person name="Johnsky L.A."/>
            <person name="Karavis M.A."/>
            <person name="Smith L.A."/>
        </authorList>
    </citation>
    <scope>NUCLEOTIDE SEQUENCE [LARGE SCALE GENOMIC DNA]</scope>
    <source>
        <strain evidence="12 13">CDC 2741</strain>
    </source>
</reference>
<evidence type="ECO:0000256" key="5">
    <source>
        <dbReference type="ARBA" id="ARBA00022741"/>
    </source>
</evidence>
<dbReference type="InterPro" id="IPR039421">
    <property type="entry name" value="Type_1_exporter"/>
</dbReference>
<dbReference type="PANTHER" id="PTHR43394:SF1">
    <property type="entry name" value="ATP-BINDING CASSETTE SUB-FAMILY B MEMBER 10, MITOCHONDRIAL"/>
    <property type="match status" value="1"/>
</dbReference>
<keyword evidence="7 9" id="KW-1133">Transmembrane helix</keyword>
<feature type="transmembrane region" description="Helical" evidence="9">
    <location>
        <begin position="139"/>
        <end position="157"/>
    </location>
</feature>
<keyword evidence="8 9" id="KW-0472">Membrane</keyword>
<dbReference type="SUPFAM" id="SSF90123">
    <property type="entry name" value="ABC transporter transmembrane region"/>
    <property type="match status" value="1"/>
</dbReference>
<feature type="transmembrane region" description="Helical" evidence="9">
    <location>
        <begin position="163"/>
        <end position="183"/>
    </location>
</feature>
<dbReference type="STRING" id="29341.RSJ17_19740"/>
<dbReference type="SMART" id="SM00382">
    <property type="entry name" value="AAA"/>
    <property type="match status" value="1"/>
</dbReference>
<dbReference type="Gene3D" id="3.40.50.300">
    <property type="entry name" value="P-loop containing nucleotide triphosphate hydrolases"/>
    <property type="match status" value="1"/>
</dbReference>
<comment type="subcellular location">
    <subcellularLocation>
        <location evidence="1">Cell membrane</location>
        <topology evidence="1">Multi-pass membrane protein</topology>
    </subcellularLocation>
</comment>
<proteinExistence type="predicted"/>
<evidence type="ECO:0000313" key="13">
    <source>
        <dbReference type="Proteomes" id="UP000031366"/>
    </source>
</evidence>
<keyword evidence="4 9" id="KW-0812">Transmembrane</keyword>
<comment type="caution">
    <text evidence="12">The sequence shown here is derived from an EMBL/GenBank/DDBJ whole genome shotgun (WGS) entry which is preliminary data.</text>
</comment>
<evidence type="ECO:0000256" key="4">
    <source>
        <dbReference type="ARBA" id="ARBA00022692"/>
    </source>
</evidence>
<dbReference type="EMBL" id="AYSO01000016">
    <property type="protein sequence ID" value="KIE46790.1"/>
    <property type="molecule type" value="Genomic_DNA"/>
</dbReference>
<dbReference type="AlphaFoldDB" id="A0A0C1UHC3"/>
<dbReference type="Proteomes" id="UP000031366">
    <property type="component" value="Unassembled WGS sequence"/>
</dbReference>
<keyword evidence="5" id="KW-0547">Nucleotide-binding</keyword>
<evidence type="ECO:0000256" key="7">
    <source>
        <dbReference type="ARBA" id="ARBA00022989"/>
    </source>
</evidence>
<dbReference type="SUPFAM" id="SSF52540">
    <property type="entry name" value="P-loop containing nucleoside triphosphate hydrolases"/>
    <property type="match status" value="1"/>
</dbReference>
<evidence type="ECO:0000256" key="2">
    <source>
        <dbReference type="ARBA" id="ARBA00022448"/>
    </source>
</evidence>
<name>A0A0C1UHC3_9CLOT</name>
<dbReference type="Pfam" id="PF00664">
    <property type="entry name" value="ABC_membrane"/>
    <property type="match status" value="1"/>
</dbReference>
<evidence type="ECO:0000256" key="6">
    <source>
        <dbReference type="ARBA" id="ARBA00022840"/>
    </source>
</evidence>
<feature type="transmembrane region" description="Helical" evidence="9">
    <location>
        <begin position="60"/>
        <end position="81"/>
    </location>
</feature>
<dbReference type="RefSeq" id="WP_039632876.1">
    <property type="nucleotide sequence ID" value="NZ_AYSO01000016.1"/>
</dbReference>
<feature type="transmembrane region" description="Helical" evidence="9">
    <location>
        <begin position="20"/>
        <end position="40"/>
    </location>
</feature>
<keyword evidence="6" id="KW-0067">ATP-binding</keyword>
<dbReference type="CDD" id="cd07346">
    <property type="entry name" value="ABC_6TM_exporters"/>
    <property type="match status" value="1"/>
</dbReference>
<dbReference type="InterPro" id="IPR003439">
    <property type="entry name" value="ABC_transporter-like_ATP-bd"/>
</dbReference>
<gene>
    <name evidence="12" type="ORF">U732_3240</name>
</gene>
<sequence>MGKKKDSKKILYFFLKNWYLLIAIAIDIILVSFLATYPIKLLSEMVDIATSVLPGGVSKLIKVGGIYFALQILWSLAYNTLSYLNIYVETKLGHIIRCEVFKHLSYLSQSFYDTNNSGDVMVKLVQDTQVTVQGFLKPITFLAKSLVTFGMGLYFMININWKLTLFVIPLGIVTSLFASKVGGKFRTYSEKSRNSLAKLWFSYQEGLRGMREVQVNCKQDNMLSKISSKSKEANKDVRKEQGFAAFIQSVNSIMFMGVIALITVLGGVLVIKGEITIGGLSAFMMYNGLLIDPLVEIISLYQEMQKTWVSMKKINDIFNEPVSIYKKKAPKSKDIRLGEISFENVSFSYKDDVPIIKDLNLQINSGEKVAIVGASGAGKSTIFKLILGFYKTNIGEVKVNNLLVDDLNMSYIRDSIAVVFQDTFLFDDTIENNILFSNPSATNKELLKAIEIAQLSPIIENLPEGLKTKVGENGTSLSEGEKQRVGIARALIRKPKILLLDEFISALDNETTSLVIENILKEYDDCTIITIAHRLSTITNMDKIYLMKHGEIVEEGIHDELMKLSGVYRALYESDFS</sequence>
<evidence type="ECO:0000313" key="12">
    <source>
        <dbReference type="EMBL" id="KIE46790.1"/>
    </source>
</evidence>
<dbReference type="PROSITE" id="PS50893">
    <property type="entry name" value="ABC_TRANSPORTER_2"/>
    <property type="match status" value="1"/>
</dbReference>
<evidence type="ECO:0000256" key="9">
    <source>
        <dbReference type="SAM" id="Phobius"/>
    </source>
</evidence>
<dbReference type="Gene3D" id="1.20.1560.10">
    <property type="entry name" value="ABC transporter type 1, transmembrane domain"/>
    <property type="match status" value="1"/>
</dbReference>
<dbReference type="InterPro" id="IPR003593">
    <property type="entry name" value="AAA+_ATPase"/>
</dbReference>
<protein>
    <submittedName>
        <fullName evidence="12">ABC transporter family protein</fullName>
    </submittedName>
</protein>
<dbReference type="GO" id="GO:0005524">
    <property type="term" value="F:ATP binding"/>
    <property type="evidence" value="ECO:0007669"/>
    <property type="project" value="UniProtKB-KW"/>
</dbReference>
<dbReference type="OrthoDB" id="9802264at2"/>